<evidence type="ECO:0000313" key="3">
    <source>
        <dbReference type="Proteomes" id="UP000231516"/>
    </source>
</evidence>
<keyword evidence="1" id="KW-0472">Membrane</keyword>
<reference evidence="2 3" key="1">
    <citation type="submission" date="2016-08" db="EMBL/GenBank/DDBJ databases">
        <title>Draft genome of Amylibacter sp. strain 4G11.</title>
        <authorList>
            <person name="Wong S.-K."/>
            <person name="Hamasaki K."/>
            <person name="Yoshizawa S."/>
        </authorList>
    </citation>
    <scope>NUCLEOTIDE SEQUENCE [LARGE SCALE GENOMIC DNA]</scope>
    <source>
        <strain evidence="2 3">4G11</strain>
    </source>
</reference>
<keyword evidence="1" id="KW-0812">Transmembrane</keyword>
<name>A0A2G5K596_9RHOB</name>
<accession>A0A2G5K596</accession>
<dbReference type="EMBL" id="MDGM01000012">
    <property type="protein sequence ID" value="PIB24299.1"/>
    <property type="molecule type" value="Genomic_DNA"/>
</dbReference>
<keyword evidence="3" id="KW-1185">Reference proteome</keyword>
<organism evidence="2 3">
    <name type="scientific">Paramylibacter kogurei</name>
    <dbReference type="NCBI Taxonomy" id="1889778"/>
    <lineage>
        <taxon>Bacteria</taxon>
        <taxon>Pseudomonadati</taxon>
        <taxon>Pseudomonadota</taxon>
        <taxon>Alphaproteobacteria</taxon>
        <taxon>Rhodobacterales</taxon>
        <taxon>Paracoccaceae</taxon>
        <taxon>Paramylibacter</taxon>
    </lineage>
</organism>
<sequence>MKKKLIVFVCCCWLVVLNLIFSEPIIGNVLIALGFDKNVMVVFQWVFGLAVLLGAGIPFGYWIVKLSDWFETVIDESSIYKSRKDD</sequence>
<feature type="transmembrane region" description="Helical" evidence="1">
    <location>
        <begin position="42"/>
        <end position="64"/>
    </location>
</feature>
<gene>
    <name evidence="2" type="ORF">BFP76_03500</name>
</gene>
<keyword evidence="1" id="KW-1133">Transmembrane helix</keyword>
<proteinExistence type="predicted"/>
<dbReference type="Proteomes" id="UP000231516">
    <property type="component" value="Unassembled WGS sequence"/>
</dbReference>
<dbReference type="AlphaFoldDB" id="A0A2G5K596"/>
<evidence type="ECO:0000256" key="1">
    <source>
        <dbReference type="SAM" id="Phobius"/>
    </source>
</evidence>
<comment type="caution">
    <text evidence="2">The sequence shown here is derived from an EMBL/GenBank/DDBJ whole genome shotgun (WGS) entry which is preliminary data.</text>
</comment>
<evidence type="ECO:0000313" key="2">
    <source>
        <dbReference type="EMBL" id="PIB24299.1"/>
    </source>
</evidence>
<protein>
    <submittedName>
        <fullName evidence="2">Uncharacterized protein</fullName>
    </submittedName>
</protein>